<feature type="transmembrane region" description="Helical" evidence="9">
    <location>
        <begin position="77"/>
        <end position="94"/>
    </location>
</feature>
<evidence type="ECO:0000256" key="3">
    <source>
        <dbReference type="ARBA" id="ARBA00022448"/>
    </source>
</evidence>
<name>A0A939ERD4_9HYPH</name>
<dbReference type="GO" id="GO:0022857">
    <property type="term" value="F:transmembrane transporter activity"/>
    <property type="evidence" value="ECO:0007669"/>
    <property type="project" value="InterPro"/>
</dbReference>
<comment type="similarity">
    <text evidence="2">Belongs to the major facilitator superfamily. Set transporter family.</text>
</comment>
<feature type="domain" description="Major facilitator superfamily (MFS) profile" evidence="10">
    <location>
        <begin position="210"/>
        <end position="394"/>
    </location>
</feature>
<evidence type="ECO:0000256" key="2">
    <source>
        <dbReference type="ARBA" id="ARBA00006523"/>
    </source>
</evidence>
<dbReference type="InterPro" id="IPR020846">
    <property type="entry name" value="MFS_dom"/>
</dbReference>
<evidence type="ECO:0000256" key="9">
    <source>
        <dbReference type="SAM" id="Phobius"/>
    </source>
</evidence>
<dbReference type="PROSITE" id="PS50850">
    <property type="entry name" value="MFS"/>
    <property type="match status" value="1"/>
</dbReference>
<feature type="transmembrane region" description="Helical" evidence="9">
    <location>
        <begin position="100"/>
        <end position="123"/>
    </location>
</feature>
<proteinExistence type="inferred from homology"/>
<feature type="transmembrane region" description="Helical" evidence="9">
    <location>
        <begin position="309"/>
        <end position="328"/>
    </location>
</feature>
<dbReference type="AlphaFoldDB" id="A0A939ERD4"/>
<dbReference type="GO" id="GO:0005886">
    <property type="term" value="C:plasma membrane"/>
    <property type="evidence" value="ECO:0007669"/>
    <property type="project" value="UniProtKB-SubCell"/>
</dbReference>
<sequence>MTFFYGLPRQGTAIFALVLINSLCTSSLIPLMSFFIVEGLGVPPWQAGFYVATVAPLSLLTNRWAGEKLDHGARVRNLLLLSLSSYLLATLLLTQIDRLWLLLLCIAPLMSLANMGSGIIFTFGRLYATTEGLNVAVMNSRLRIAVSLGWMIGPAMAYALVAQFGFTTTFLCSFGIGLVYMILWHRLIPPDFHGPVRARRSRHEDPINWKLLLAALSCLGFVVTNSLFVSSMPLFFIQETNLPGFTPGLSLSVKCLVEVFVIFASSQMALRFGTRPLLLLAAVLGIAAMLLFSQVTAVWHALAISVLEGIYYGLFAGLSITFVQSFAADRPGRATATYMNTLFFGGMIGGISMGFIASASSFQTVLYCAAGASATALLLLLATMRLRPSEVAKV</sequence>
<accession>A0A939ERD4</accession>
<feature type="transmembrane region" description="Helical" evidence="9">
    <location>
        <begin position="364"/>
        <end position="384"/>
    </location>
</feature>
<keyword evidence="3" id="KW-0813">Transport</keyword>
<keyword evidence="6 9" id="KW-0812">Transmembrane</keyword>
<evidence type="ECO:0000256" key="5">
    <source>
        <dbReference type="ARBA" id="ARBA00022597"/>
    </source>
</evidence>
<feature type="transmembrane region" description="Helical" evidence="9">
    <location>
        <begin position="47"/>
        <end position="65"/>
    </location>
</feature>
<dbReference type="Gene3D" id="1.20.1250.20">
    <property type="entry name" value="MFS general substrate transporter like domains"/>
    <property type="match status" value="2"/>
</dbReference>
<feature type="transmembrane region" description="Helical" evidence="9">
    <location>
        <begin position="277"/>
        <end position="303"/>
    </location>
</feature>
<dbReference type="SUPFAM" id="SSF103473">
    <property type="entry name" value="MFS general substrate transporter"/>
    <property type="match status" value="1"/>
</dbReference>
<feature type="transmembrane region" description="Helical" evidence="9">
    <location>
        <begin position="168"/>
        <end position="188"/>
    </location>
</feature>
<evidence type="ECO:0000313" key="12">
    <source>
        <dbReference type="Proteomes" id="UP000664779"/>
    </source>
</evidence>
<feature type="transmembrane region" description="Helical" evidence="9">
    <location>
        <begin position="209"/>
        <end position="229"/>
    </location>
</feature>
<keyword evidence="8 9" id="KW-0472">Membrane</keyword>
<dbReference type="PANTHER" id="PTHR23535">
    <property type="entry name" value="SUGAR EFFLUX TRANSPORTER A-RELATED"/>
    <property type="match status" value="1"/>
</dbReference>
<comment type="subcellular location">
    <subcellularLocation>
        <location evidence="1">Cell membrane</location>
        <topology evidence="1">Multi-pass membrane protein</topology>
    </subcellularLocation>
</comment>
<protein>
    <submittedName>
        <fullName evidence="11">MFS transporter</fullName>
    </submittedName>
</protein>
<comment type="caution">
    <text evidence="11">The sequence shown here is derived from an EMBL/GenBank/DDBJ whole genome shotgun (WGS) entry which is preliminary data.</text>
</comment>
<dbReference type="Pfam" id="PF07690">
    <property type="entry name" value="MFS_1"/>
    <property type="match status" value="1"/>
</dbReference>
<dbReference type="PANTHER" id="PTHR23535:SF2">
    <property type="entry name" value="SUGAR EFFLUX TRANSPORTER A-RELATED"/>
    <property type="match status" value="1"/>
</dbReference>
<feature type="transmembrane region" description="Helical" evidence="9">
    <location>
        <begin position="249"/>
        <end position="270"/>
    </location>
</feature>
<dbReference type="EMBL" id="JAFLNF010000009">
    <property type="protein sequence ID" value="MBO0347172.1"/>
    <property type="molecule type" value="Genomic_DNA"/>
</dbReference>
<evidence type="ECO:0000256" key="6">
    <source>
        <dbReference type="ARBA" id="ARBA00022692"/>
    </source>
</evidence>
<evidence type="ECO:0000259" key="10">
    <source>
        <dbReference type="PROSITE" id="PS50850"/>
    </source>
</evidence>
<keyword evidence="12" id="KW-1185">Reference proteome</keyword>
<reference evidence="11" key="1">
    <citation type="submission" date="2021-03" db="EMBL/GenBank/DDBJ databases">
        <title>Roseibium sp. CAU 1637 isolated from Incheon.</title>
        <authorList>
            <person name="Kim W."/>
        </authorList>
    </citation>
    <scope>NUCLEOTIDE SEQUENCE</scope>
    <source>
        <strain evidence="11">CAU 1637</strain>
    </source>
</reference>
<feature type="transmembrane region" description="Helical" evidence="9">
    <location>
        <begin position="340"/>
        <end position="358"/>
    </location>
</feature>
<feature type="transmembrane region" description="Helical" evidence="9">
    <location>
        <begin position="12"/>
        <end position="35"/>
    </location>
</feature>
<dbReference type="Proteomes" id="UP000664779">
    <property type="component" value="Unassembled WGS sequence"/>
</dbReference>
<evidence type="ECO:0000313" key="11">
    <source>
        <dbReference type="EMBL" id="MBO0347172.1"/>
    </source>
</evidence>
<gene>
    <name evidence="11" type="ORF">J0X15_18230</name>
</gene>
<dbReference type="InterPro" id="IPR036259">
    <property type="entry name" value="MFS_trans_sf"/>
</dbReference>
<feature type="transmembrane region" description="Helical" evidence="9">
    <location>
        <begin position="144"/>
        <end position="162"/>
    </location>
</feature>
<evidence type="ECO:0000256" key="4">
    <source>
        <dbReference type="ARBA" id="ARBA00022475"/>
    </source>
</evidence>
<evidence type="ECO:0000256" key="7">
    <source>
        <dbReference type="ARBA" id="ARBA00022989"/>
    </source>
</evidence>
<organism evidence="11 12">
    <name type="scientific">Roseibium limicola</name>
    <dbReference type="NCBI Taxonomy" id="2816037"/>
    <lineage>
        <taxon>Bacteria</taxon>
        <taxon>Pseudomonadati</taxon>
        <taxon>Pseudomonadota</taxon>
        <taxon>Alphaproteobacteria</taxon>
        <taxon>Hyphomicrobiales</taxon>
        <taxon>Stappiaceae</taxon>
        <taxon>Roseibium</taxon>
    </lineage>
</organism>
<dbReference type="RefSeq" id="WP_206943911.1">
    <property type="nucleotide sequence ID" value="NZ_JAFLNF010000009.1"/>
</dbReference>
<keyword evidence="4" id="KW-1003">Cell membrane</keyword>
<evidence type="ECO:0000256" key="8">
    <source>
        <dbReference type="ARBA" id="ARBA00023136"/>
    </source>
</evidence>
<evidence type="ECO:0000256" key="1">
    <source>
        <dbReference type="ARBA" id="ARBA00004651"/>
    </source>
</evidence>
<keyword evidence="5" id="KW-0762">Sugar transport</keyword>
<keyword evidence="7 9" id="KW-1133">Transmembrane helix</keyword>
<dbReference type="InterPro" id="IPR011701">
    <property type="entry name" value="MFS"/>
</dbReference>